<dbReference type="AlphaFoldDB" id="A0A9Q0LG84"/>
<accession>A0A9Q0LG84</accession>
<reference evidence="1" key="1">
    <citation type="submission" date="2022-10" db="EMBL/GenBank/DDBJ databases">
        <title>Novel sulphate-reducing endosymbionts in the free-living metamonad Anaeramoeba.</title>
        <authorList>
            <person name="Jerlstrom-Hultqvist J."/>
            <person name="Cepicka I."/>
            <person name="Gallot-Lavallee L."/>
            <person name="Salas-Leiva D."/>
            <person name="Curtis B.A."/>
            <person name="Zahonova K."/>
            <person name="Pipaliya S."/>
            <person name="Dacks J."/>
            <person name="Roger A.J."/>
        </authorList>
    </citation>
    <scope>NUCLEOTIDE SEQUENCE</scope>
    <source>
        <strain evidence="1">BMAN</strain>
    </source>
</reference>
<name>A0A9Q0LG84_ANAIG</name>
<dbReference type="EMBL" id="JAPDFW010000081">
    <property type="protein sequence ID" value="KAJ5072277.1"/>
    <property type="molecule type" value="Genomic_DNA"/>
</dbReference>
<protein>
    <submittedName>
        <fullName evidence="1">Uncharacterized protein</fullName>
    </submittedName>
</protein>
<evidence type="ECO:0000313" key="1">
    <source>
        <dbReference type="EMBL" id="KAJ5072277.1"/>
    </source>
</evidence>
<dbReference type="Gene3D" id="3.30.450.20">
    <property type="entry name" value="PAS domain"/>
    <property type="match status" value="1"/>
</dbReference>
<keyword evidence="2" id="KW-1185">Reference proteome</keyword>
<proteinExistence type="predicted"/>
<gene>
    <name evidence="1" type="ORF">M0811_01291</name>
</gene>
<sequence>MGTVESAKKKIDTKQAKHYRKLISKSKDAFLILNSQAKIINANNPSVKLFQAKNKKQLTSITFFVLCVTEQQSFPKLSLDQIKDKIAKQALEFGLIQLTYQEN</sequence>
<dbReference type="Proteomes" id="UP001149090">
    <property type="component" value="Unassembled WGS sequence"/>
</dbReference>
<evidence type="ECO:0000313" key="2">
    <source>
        <dbReference type="Proteomes" id="UP001149090"/>
    </source>
</evidence>
<comment type="caution">
    <text evidence="1">The sequence shown here is derived from an EMBL/GenBank/DDBJ whole genome shotgun (WGS) entry which is preliminary data.</text>
</comment>
<organism evidence="1 2">
    <name type="scientific">Anaeramoeba ignava</name>
    <name type="common">Anaerobic marine amoeba</name>
    <dbReference type="NCBI Taxonomy" id="1746090"/>
    <lineage>
        <taxon>Eukaryota</taxon>
        <taxon>Metamonada</taxon>
        <taxon>Anaeramoebidae</taxon>
        <taxon>Anaeramoeba</taxon>
    </lineage>
</organism>